<dbReference type="GO" id="GO:0004106">
    <property type="term" value="F:chorismate mutase activity"/>
    <property type="evidence" value="ECO:0007669"/>
    <property type="project" value="UniProtKB-EC"/>
</dbReference>
<evidence type="ECO:0000256" key="3">
    <source>
        <dbReference type="SAM" id="Coils"/>
    </source>
</evidence>
<dbReference type="SMART" id="SM00830">
    <property type="entry name" value="CM_2"/>
    <property type="match status" value="1"/>
</dbReference>
<evidence type="ECO:0000259" key="4">
    <source>
        <dbReference type="PROSITE" id="PS51168"/>
    </source>
</evidence>
<accession>A0A2U3KV89</accession>
<dbReference type="GO" id="GO:0046417">
    <property type="term" value="P:chorismate metabolic process"/>
    <property type="evidence" value="ECO:0007669"/>
    <property type="project" value="InterPro"/>
</dbReference>
<protein>
    <recommendedName>
        <fullName evidence="1">chorismate mutase</fullName>
        <ecNumber evidence="1">5.4.99.5</ecNumber>
    </recommendedName>
</protein>
<dbReference type="GO" id="GO:0009697">
    <property type="term" value="P:salicylic acid biosynthetic process"/>
    <property type="evidence" value="ECO:0007669"/>
    <property type="project" value="TreeGrafter"/>
</dbReference>
<keyword evidence="3" id="KW-0175">Coiled coil</keyword>
<keyword evidence="2" id="KW-0413">Isomerase</keyword>
<feature type="domain" description="Chorismate mutase" evidence="4">
    <location>
        <begin position="1"/>
        <end position="87"/>
    </location>
</feature>
<dbReference type="OrthoDB" id="9802281at2"/>
<dbReference type="InterPro" id="IPR036263">
    <property type="entry name" value="Chorismate_II_sf"/>
</dbReference>
<dbReference type="PROSITE" id="PS51168">
    <property type="entry name" value="CHORISMATE_MUT_2"/>
    <property type="match status" value="1"/>
</dbReference>
<evidence type="ECO:0000256" key="2">
    <source>
        <dbReference type="ARBA" id="ARBA00023235"/>
    </source>
</evidence>
<dbReference type="PANTHER" id="PTHR38041:SF1">
    <property type="entry name" value="CHORISMATE MUTASE"/>
    <property type="match status" value="1"/>
</dbReference>
<evidence type="ECO:0000256" key="1">
    <source>
        <dbReference type="ARBA" id="ARBA00012404"/>
    </source>
</evidence>
<dbReference type="PANTHER" id="PTHR38041">
    <property type="entry name" value="CHORISMATE MUTASE"/>
    <property type="match status" value="1"/>
</dbReference>
<dbReference type="Proteomes" id="UP000238701">
    <property type="component" value="Unassembled WGS sequence"/>
</dbReference>
<feature type="coiled-coil region" evidence="3">
    <location>
        <begin position="3"/>
        <end position="30"/>
    </location>
</feature>
<dbReference type="AlphaFoldDB" id="A0A2U3KV89"/>
<dbReference type="EC" id="5.4.99.5" evidence="1"/>
<name>A0A2U3KV89_9BACT</name>
<dbReference type="InterPro" id="IPR002701">
    <property type="entry name" value="CM_II_prokaryot"/>
</dbReference>
<dbReference type="SUPFAM" id="SSF48600">
    <property type="entry name" value="Chorismate mutase II"/>
    <property type="match status" value="1"/>
</dbReference>
<sequence length="106" mass="12269">MDIEDWRKKIDELDRKLVALLNDRARAAVEIGKLKRETNLPVYEPDRERVVFANVQEANRGPLPSRDLVRIYERIIDVMRNIQKEEIAPVAEPTGAETELDSEVND</sequence>
<proteinExistence type="predicted"/>
<dbReference type="Gene3D" id="1.20.59.10">
    <property type="entry name" value="Chorismate mutase"/>
    <property type="match status" value="1"/>
</dbReference>
<dbReference type="Pfam" id="PF01817">
    <property type="entry name" value="CM_2"/>
    <property type="match status" value="1"/>
</dbReference>
<reference evidence="6" key="1">
    <citation type="submission" date="2018-02" db="EMBL/GenBank/DDBJ databases">
        <authorList>
            <person name="Hausmann B."/>
        </authorList>
    </citation>
    <scope>NUCLEOTIDE SEQUENCE [LARGE SCALE GENOMIC DNA]</scope>
    <source>
        <strain evidence="6">Peat soil MAG SbA1</strain>
    </source>
</reference>
<dbReference type="InterPro" id="IPR051331">
    <property type="entry name" value="Chorismate_mutase-related"/>
</dbReference>
<dbReference type="EMBL" id="OMOD01000144">
    <property type="protein sequence ID" value="SPF43562.1"/>
    <property type="molecule type" value="Genomic_DNA"/>
</dbReference>
<organism evidence="5 6">
    <name type="scientific">Candidatus Sulfotelmatobacter kueseliae</name>
    <dbReference type="NCBI Taxonomy" id="2042962"/>
    <lineage>
        <taxon>Bacteria</taxon>
        <taxon>Pseudomonadati</taxon>
        <taxon>Acidobacteriota</taxon>
        <taxon>Terriglobia</taxon>
        <taxon>Terriglobales</taxon>
        <taxon>Candidatus Korobacteraceae</taxon>
        <taxon>Candidatus Sulfotelmatobacter</taxon>
    </lineage>
</organism>
<dbReference type="InterPro" id="IPR036979">
    <property type="entry name" value="CM_dom_sf"/>
</dbReference>
<gene>
    <name evidence="5" type="ORF">SBA1_50014</name>
</gene>
<evidence type="ECO:0000313" key="6">
    <source>
        <dbReference type="Proteomes" id="UP000238701"/>
    </source>
</evidence>
<evidence type="ECO:0000313" key="5">
    <source>
        <dbReference type="EMBL" id="SPF43562.1"/>
    </source>
</evidence>